<dbReference type="CDD" id="cd16843">
    <property type="entry name" value="IgC2_D1_D2_LILR_KIR_like"/>
    <property type="match status" value="1"/>
</dbReference>
<accession>A0ABI8AMT5</accession>
<evidence type="ECO:0000256" key="11">
    <source>
        <dbReference type="SAM" id="MobiDB-lite"/>
    </source>
</evidence>
<keyword evidence="8" id="KW-1015">Disulfide bond</keyword>
<evidence type="ECO:0000256" key="6">
    <source>
        <dbReference type="ARBA" id="ARBA00022989"/>
    </source>
</evidence>
<keyword evidence="2" id="KW-1003">Cell membrane</keyword>
<keyword evidence="7 12" id="KW-0472">Membrane</keyword>
<evidence type="ECO:0000313" key="16">
    <source>
        <dbReference type="Proteomes" id="UP000823872"/>
    </source>
</evidence>
<evidence type="ECO:0000256" key="13">
    <source>
        <dbReference type="SAM" id="SignalP"/>
    </source>
</evidence>
<evidence type="ECO:0000313" key="15">
    <source>
        <dbReference type="Ensembl" id="ENSFCTP00005060508.1"/>
    </source>
</evidence>
<gene>
    <name evidence="15" type="primary">LILRA4</name>
</gene>
<reference evidence="15 16" key="1">
    <citation type="submission" date="2021-02" db="EMBL/GenBank/DDBJ databases">
        <title>Safari Cat Assemblies.</title>
        <authorList>
            <person name="Bredemeyer K.R."/>
            <person name="Murphy W.J."/>
        </authorList>
    </citation>
    <scope>NUCLEOTIDE SEQUENCE [LARGE SCALE GENOMIC DNA]</scope>
</reference>
<evidence type="ECO:0000256" key="9">
    <source>
        <dbReference type="ARBA" id="ARBA00023180"/>
    </source>
</evidence>
<dbReference type="Ensembl" id="ENSFCTT00005090361.1">
    <property type="protein sequence ID" value="ENSFCTP00005060508.1"/>
    <property type="gene ID" value="ENSFCTG00005032697.1"/>
</dbReference>
<evidence type="ECO:0000256" key="4">
    <source>
        <dbReference type="ARBA" id="ARBA00022729"/>
    </source>
</evidence>
<feature type="signal peptide" evidence="13">
    <location>
        <begin position="1"/>
        <end position="23"/>
    </location>
</feature>
<feature type="domain" description="Ig-like" evidence="14">
    <location>
        <begin position="17"/>
        <end position="114"/>
    </location>
</feature>
<feature type="chain" id="PRO_5047082571" description="Ig-like domain-containing protein" evidence="13">
    <location>
        <begin position="24"/>
        <end position="321"/>
    </location>
</feature>
<feature type="region of interest" description="Disordered" evidence="11">
    <location>
        <begin position="218"/>
        <end position="279"/>
    </location>
</feature>
<dbReference type="PANTHER" id="PTHR11738:SF179">
    <property type="entry name" value="LEUKOCYTE IMMUNOGLOBULIN-LIKE RECEPTOR SUBFAMILY A MEMBER 5"/>
    <property type="match status" value="1"/>
</dbReference>
<evidence type="ECO:0000256" key="8">
    <source>
        <dbReference type="ARBA" id="ARBA00023157"/>
    </source>
</evidence>
<evidence type="ECO:0000256" key="7">
    <source>
        <dbReference type="ARBA" id="ARBA00023136"/>
    </source>
</evidence>
<dbReference type="PROSITE" id="PS50835">
    <property type="entry name" value="IG_LIKE"/>
    <property type="match status" value="1"/>
</dbReference>
<name>A0ABI8AMT5_FELCA</name>
<keyword evidence="10" id="KW-0393">Immunoglobulin domain</keyword>
<keyword evidence="4 13" id="KW-0732">Signal</keyword>
<reference evidence="15" key="2">
    <citation type="submission" date="2025-08" db="UniProtKB">
        <authorList>
            <consortium name="Ensembl"/>
        </authorList>
    </citation>
    <scope>IDENTIFICATION</scope>
    <source>
        <strain evidence="15">breed Abyssinian</strain>
    </source>
</reference>
<feature type="transmembrane region" description="Helical" evidence="12">
    <location>
        <begin position="288"/>
        <end position="306"/>
    </location>
</feature>
<evidence type="ECO:0000256" key="1">
    <source>
        <dbReference type="ARBA" id="ARBA00004162"/>
    </source>
</evidence>
<evidence type="ECO:0000256" key="12">
    <source>
        <dbReference type="SAM" id="Phobius"/>
    </source>
</evidence>
<organism evidence="15 16">
    <name type="scientific">Felis catus</name>
    <name type="common">Cat</name>
    <name type="synonym">Felis silvestris catus</name>
    <dbReference type="NCBI Taxonomy" id="9685"/>
    <lineage>
        <taxon>Eukaryota</taxon>
        <taxon>Metazoa</taxon>
        <taxon>Chordata</taxon>
        <taxon>Craniata</taxon>
        <taxon>Vertebrata</taxon>
        <taxon>Euteleostomi</taxon>
        <taxon>Mammalia</taxon>
        <taxon>Eutheria</taxon>
        <taxon>Laurasiatheria</taxon>
        <taxon>Carnivora</taxon>
        <taxon>Feliformia</taxon>
        <taxon>Felidae</taxon>
        <taxon>Felinae</taxon>
        <taxon>Felis</taxon>
    </lineage>
</organism>
<keyword evidence="5" id="KW-0677">Repeat</keyword>
<comment type="subcellular location">
    <subcellularLocation>
        <location evidence="1">Cell membrane</location>
        <topology evidence="1">Single-pass membrane protein</topology>
    </subcellularLocation>
</comment>
<dbReference type="GeneTree" id="ENSGT01100000263478"/>
<sequence length="321" mass="35585">MTPTLTALLLLGLSVEPRTQVRAGTLPTPSIWAEPGSVVPWGSAVTIWCQGTLEAAEFYLDKDGHSVPWDRQPAVEPRDKAKFSIIYMTEQYAGQYHCYYRSPAGLSERSDPLELVVTGFHGKPTLSALPNPMMTSGRKVTLQCTSWMGFHRFVLMKEGEPRPTWTLDSQRHTSGQFQALFPVGPITPRLRWTFRCYGYFRNTPHMWSLSSDPLELLVSGTSGGPSPPPTDPSSTAGESQWHLSKGFPSCVSEMPERPPGAVDTTSPSQNKSDHNTVSHPKDYTVENLIRMVMAGLILVVLGILLFQDHCSQRGIQDASRR</sequence>
<dbReference type="InterPro" id="IPR036179">
    <property type="entry name" value="Ig-like_dom_sf"/>
</dbReference>
<keyword evidence="6 12" id="KW-1133">Transmembrane helix</keyword>
<dbReference type="SUPFAM" id="SSF48726">
    <property type="entry name" value="Immunoglobulin"/>
    <property type="match status" value="2"/>
</dbReference>
<evidence type="ECO:0000256" key="2">
    <source>
        <dbReference type="ARBA" id="ARBA00022475"/>
    </source>
</evidence>
<dbReference type="PANTHER" id="PTHR11738">
    <property type="entry name" value="MHC CLASS I NK CELL RECEPTOR"/>
    <property type="match status" value="1"/>
</dbReference>
<evidence type="ECO:0000256" key="10">
    <source>
        <dbReference type="ARBA" id="ARBA00023319"/>
    </source>
</evidence>
<keyword evidence="3 12" id="KW-0812">Transmembrane</keyword>
<dbReference type="Gene3D" id="2.60.40.10">
    <property type="entry name" value="Immunoglobulins"/>
    <property type="match status" value="2"/>
</dbReference>
<keyword evidence="16" id="KW-1185">Reference proteome</keyword>
<protein>
    <recommendedName>
        <fullName evidence="14">Ig-like domain-containing protein</fullName>
    </recommendedName>
</protein>
<dbReference type="Proteomes" id="UP000823872">
    <property type="component" value="Chromosome E2"/>
</dbReference>
<evidence type="ECO:0000256" key="3">
    <source>
        <dbReference type="ARBA" id="ARBA00022692"/>
    </source>
</evidence>
<dbReference type="InterPro" id="IPR050412">
    <property type="entry name" value="Ig-like_Receptors_ImmuneReg"/>
</dbReference>
<evidence type="ECO:0000256" key="5">
    <source>
        <dbReference type="ARBA" id="ARBA00022737"/>
    </source>
</evidence>
<dbReference type="Pfam" id="PF13895">
    <property type="entry name" value="Ig_2"/>
    <property type="match status" value="1"/>
</dbReference>
<proteinExistence type="predicted"/>
<keyword evidence="9" id="KW-0325">Glycoprotein</keyword>
<evidence type="ECO:0000259" key="14">
    <source>
        <dbReference type="PROSITE" id="PS50835"/>
    </source>
</evidence>
<dbReference type="InterPro" id="IPR007110">
    <property type="entry name" value="Ig-like_dom"/>
</dbReference>
<reference evidence="15" key="3">
    <citation type="submission" date="2025-09" db="UniProtKB">
        <authorList>
            <consortium name="Ensembl"/>
        </authorList>
    </citation>
    <scope>IDENTIFICATION</scope>
    <source>
        <strain evidence="15">breed Abyssinian</strain>
    </source>
</reference>
<dbReference type="InterPro" id="IPR013783">
    <property type="entry name" value="Ig-like_fold"/>
</dbReference>